<feature type="domain" description="GH18" evidence="3">
    <location>
        <begin position="50"/>
        <end position="401"/>
    </location>
</feature>
<dbReference type="InterPro" id="IPR050314">
    <property type="entry name" value="Glycosyl_Hydrlase_18"/>
</dbReference>
<dbReference type="PROSITE" id="PS51910">
    <property type="entry name" value="GH18_2"/>
    <property type="match status" value="1"/>
</dbReference>
<keyword evidence="5" id="KW-0378">Hydrolase</keyword>
<dbReference type="AlphaFoldDB" id="B2ALJ2"/>
<dbReference type="Gene3D" id="3.20.20.80">
    <property type="entry name" value="Glycosidases"/>
    <property type="match status" value="1"/>
</dbReference>
<dbReference type="Proteomes" id="UP000001197">
    <property type="component" value="Chromosome 5"/>
</dbReference>
<evidence type="ECO:0000256" key="2">
    <source>
        <dbReference type="ARBA" id="ARBA00012729"/>
    </source>
</evidence>
<sequence>MMIILCYQLFTAWILRHDFRYVSLQEPNNTSSLRSNWLLTCFSEFCTTGCQSNCIEHPAPPGGRRSKCHQTSARDLPVDGLTHINYAFAYIDPSSFEITTMDAQTPAKTFQDVVDLKGIKPSLQIYVSIGGWTFSDNGTATQPVFGNIARTAANRQKFARALLKLMNRYGFDGADLDWEYPGAPDRGGKPDDTKNYVELFKTLREAFDKSGRRLGLTFTAPSSYWYLKWFDLPGLMKYADWLNLMSYDLHGVWDGDNPICLLADITLHGGNISTSPHPQVALGFGFYGRAFTLPNPSCTKPGCPFKGGAEKGVCTDLAHHEVQDIVAKQNKKKRTIQVIHDREAAVKYFSWDNDQWISFDDRETFAQKVKWADSLELSGSLIWASDLGDYDNNAHKALTGNEKLGKRGSLEQVNDMEKVITDTSSFLGQGCEMLDKIEEDITAYKGALELKTTKELVGYDAHGCKAKKVSLSSLSRKTKPTVLGVWFGMGTDYLTGLKHGMLVPFREISISL</sequence>
<reference evidence="6" key="3">
    <citation type="journal article" date="2014" name="Genetics">
        <title>Maintaining two mating types: Structure of the mating type locus and its role in heterokaryosis in Podospora anserina.</title>
        <authorList>
            <person name="Grognet P."/>
            <person name="Bidard F."/>
            <person name="Kuchly C."/>
            <person name="Tong L.C.H."/>
            <person name="Coppin E."/>
            <person name="Benkhali J.A."/>
            <person name="Couloux A."/>
            <person name="Wincker P."/>
            <person name="Debuchy R."/>
            <person name="Silar P."/>
        </authorList>
    </citation>
    <scope>GENOME REANNOTATION</scope>
    <source>
        <strain evidence="6">S / ATCC MYA-4624 / DSM 980 / FGSC 10383</strain>
    </source>
</reference>
<dbReference type="SMART" id="SM00636">
    <property type="entry name" value="Glyco_18"/>
    <property type="match status" value="1"/>
</dbReference>
<evidence type="ECO:0000313" key="5">
    <source>
        <dbReference type="EMBL" id="CDP29341.1"/>
    </source>
</evidence>
<dbReference type="SUPFAM" id="SSF51445">
    <property type="entry name" value="(Trans)glycosidases"/>
    <property type="match status" value="1"/>
</dbReference>
<gene>
    <name evidence="4" type="ORF">PODANS_5_3790</name>
</gene>
<dbReference type="GeneID" id="6189040"/>
<dbReference type="Pfam" id="PF00704">
    <property type="entry name" value="Glyco_hydro_18"/>
    <property type="match status" value="1"/>
</dbReference>
<protein>
    <recommendedName>
        <fullName evidence="2">chitinase</fullName>
        <ecNumber evidence="2">3.2.1.14</ecNumber>
    </recommendedName>
</protein>
<dbReference type="InterPro" id="IPR001223">
    <property type="entry name" value="Glyco_hydro18_cat"/>
</dbReference>
<dbReference type="EMBL" id="FO904940">
    <property type="protein sequence ID" value="CDP29341.1"/>
    <property type="molecule type" value="Genomic_DNA"/>
</dbReference>
<dbReference type="EMBL" id="CU633866">
    <property type="protein sequence ID" value="CAP64830.1"/>
    <property type="molecule type" value="Genomic_DNA"/>
</dbReference>
<proteinExistence type="inferred from homology"/>
<dbReference type="RefSeq" id="XP_001904923.1">
    <property type="nucleotide sequence ID" value="XM_001904888.1"/>
</dbReference>
<dbReference type="InterPro" id="IPR011583">
    <property type="entry name" value="Chitinase_II/V-like_cat"/>
</dbReference>
<dbReference type="PANTHER" id="PTHR11177">
    <property type="entry name" value="CHITINASE"/>
    <property type="match status" value="1"/>
</dbReference>
<organism evidence="4">
    <name type="scientific">Podospora anserina (strain S / ATCC MYA-4624 / DSM 980 / FGSC 10383)</name>
    <name type="common">Pleurage anserina</name>
    <dbReference type="NCBI Taxonomy" id="515849"/>
    <lineage>
        <taxon>Eukaryota</taxon>
        <taxon>Fungi</taxon>
        <taxon>Dikarya</taxon>
        <taxon>Ascomycota</taxon>
        <taxon>Pezizomycotina</taxon>
        <taxon>Sordariomycetes</taxon>
        <taxon>Sordariomycetidae</taxon>
        <taxon>Sordariales</taxon>
        <taxon>Podosporaceae</taxon>
        <taxon>Podospora</taxon>
        <taxon>Podospora anserina</taxon>
    </lineage>
</organism>
<dbReference type="PANTHER" id="PTHR11177:SF397">
    <property type="entry name" value="CHITINASE"/>
    <property type="match status" value="1"/>
</dbReference>
<dbReference type="HOGENOM" id="CLU_532227_0_0_1"/>
<reference evidence="4 6" key="1">
    <citation type="journal article" date="2008" name="Genome Biol.">
        <title>The genome sequence of the model ascomycete fungus Podospora anserina.</title>
        <authorList>
            <person name="Espagne E."/>
            <person name="Lespinet O."/>
            <person name="Malagnac F."/>
            <person name="Da Silva C."/>
            <person name="Jaillon O."/>
            <person name="Porcel B.M."/>
            <person name="Couloux A."/>
            <person name="Aury J.-M."/>
            <person name="Segurens B."/>
            <person name="Poulain J."/>
            <person name="Anthouard V."/>
            <person name="Grossetete S."/>
            <person name="Khalili H."/>
            <person name="Coppin E."/>
            <person name="Dequard-Chablat M."/>
            <person name="Picard M."/>
            <person name="Contamine V."/>
            <person name="Arnaise S."/>
            <person name="Bourdais A."/>
            <person name="Berteaux-Lecellier V."/>
            <person name="Gautheret D."/>
            <person name="de Vries R.P."/>
            <person name="Battaglia E."/>
            <person name="Coutinho P.M."/>
            <person name="Danchin E.G.J."/>
            <person name="Henrissat B."/>
            <person name="El Khoury R."/>
            <person name="Sainsard-Chanet A."/>
            <person name="Boivin A."/>
            <person name="Pinan-Lucarre B."/>
            <person name="Sellem C.H."/>
            <person name="Debuchy R."/>
            <person name="Wincker P."/>
            <person name="Weissenbach J."/>
            <person name="Silar P."/>
        </authorList>
    </citation>
    <scope>NUCLEOTIDE SEQUENCE [LARGE SCALE GENOMIC DNA]</scope>
    <source>
        <strain evidence="6">S / ATCC MYA-4624 / DSM 980 / FGSC 10383</strain>
        <strain evidence="4">S mat+</strain>
    </source>
</reference>
<dbReference type="GO" id="GO:0008061">
    <property type="term" value="F:chitin binding"/>
    <property type="evidence" value="ECO:0007669"/>
    <property type="project" value="InterPro"/>
</dbReference>
<reference evidence="4" key="2">
    <citation type="submission" date="2008-07" db="EMBL/GenBank/DDBJ databases">
        <authorList>
            <person name="Genoscope - CEA"/>
        </authorList>
    </citation>
    <scope>NUCLEOTIDE SEQUENCE</scope>
    <source>
        <strain evidence="4">S mat+</strain>
    </source>
</reference>
<dbReference type="GO" id="GO:0008843">
    <property type="term" value="F:endochitinase activity"/>
    <property type="evidence" value="ECO:0007669"/>
    <property type="project" value="UniProtKB-EC"/>
</dbReference>
<evidence type="ECO:0000259" key="3">
    <source>
        <dbReference type="PROSITE" id="PS51910"/>
    </source>
</evidence>
<accession>B2ALJ2</accession>
<evidence type="ECO:0000313" key="6">
    <source>
        <dbReference type="Proteomes" id="UP000001197"/>
    </source>
</evidence>
<dbReference type="InterPro" id="IPR017853">
    <property type="entry name" value="GH"/>
</dbReference>
<dbReference type="EC" id="3.2.1.14" evidence="2"/>
<dbReference type="Gene3D" id="3.10.50.10">
    <property type="match status" value="1"/>
</dbReference>
<comment type="similarity">
    <text evidence="1">Belongs to the glycosyl hydrolase 18 family. Chitinase class V subfamily.</text>
</comment>
<dbReference type="CAZy" id="GH18">
    <property type="family name" value="Glycoside Hydrolase Family 18"/>
</dbReference>
<reference evidence="5" key="4">
    <citation type="submission" date="2015-04" db="EMBL/GenBank/DDBJ databases">
        <title>Maintaining two mating types: Structure of the mating type locus and its role in heterokaryosis in Podospora anserina.</title>
        <authorList>
            <person name="Grognet P."/>
            <person name="Bidard F."/>
            <person name="Kuchly C."/>
            <person name="Chan Ho Tong L."/>
            <person name="Coppin E."/>
            <person name="Ait Benkhali J."/>
            <person name="Couloux A."/>
            <person name="Wincker P."/>
            <person name="Debuchy R."/>
            <person name="Silar P."/>
        </authorList>
    </citation>
    <scope>NUCLEOTIDE SEQUENCE</scope>
</reference>
<dbReference type="KEGG" id="pan:PODANSg1945"/>
<dbReference type="InterPro" id="IPR029070">
    <property type="entry name" value="Chitinase_insertion_sf"/>
</dbReference>
<keyword evidence="6" id="KW-1185">Reference proteome</keyword>
<dbReference type="eggNOG" id="KOG2806">
    <property type="taxonomic scope" value="Eukaryota"/>
</dbReference>
<dbReference type="VEuPathDB" id="FungiDB:PODANS_5_3790"/>
<dbReference type="SUPFAM" id="SSF54556">
    <property type="entry name" value="Chitinase insertion domain"/>
    <property type="match status" value="1"/>
</dbReference>
<evidence type="ECO:0000256" key="1">
    <source>
        <dbReference type="ARBA" id="ARBA00008682"/>
    </source>
</evidence>
<evidence type="ECO:0000313" key="4">
    <source>
        <dbReference type="EMBL" id="CAP64830.1"/>
    </source>
</evidence>
<name>B2ALJ2_PODAN</name>
<dbReference type="GO" id="GO:0005975">
    <property type="term" value="P:carbohydrate metabolic process"/>
    <property type="evidence" value="ECO:0007669"/>
    <property type="project" value="InterPro"/>
</dbReference>
<dbReference type="OrthoDB" id="73875at2759"/>
<dbReference type="STRING" id="515849.B2ALJ2"/>